<evidence type="ECO:0000313" key="4">
    <source>
        <dbReference type="EMBL" id="CAL4766998.1"/>
    </source>
</evidence>
<dbReference type="EMBL" id="CAMXCT010000506">
    <property type="protein sequence ID" value="CAI3979686.1"/>
    <property type="molecule type" value="Genomic_DNA"/>
</dbReference>
<reference evidence="2" key="1">
    <citation type="submission" date="2022-10" db="EMBL/GenBank/DDBJ databases">
        <authorList>
            <person name="Chen Y."/>
            <person name="Dougan E. K."/>
            <person name="Chan C."/>
            <person name="Rhodes N."/>
            <person name="Thang M."/>
        </authorList>
    </citation>
    <scope>NUCLEOTIDE SEQUENCE</scope>
</reference>
<keyword evidence="5" id="KW-1185">Reference proteome</keyword>
<sequence length="185" mass="20919">MQSTTEDDSGSSTQMETLRPTEDDLETALDRELDGPKEAATHPQTELDEDDLEKELERAMDGLNDIEMRSAGDEELEKELDEQLQTPAKEARPEKPSPKSSKKSPQKDHFVDESRFIEDKDGKRLHKWVVDYASRGGGGRAMCRDKDCLERRDQAGVAAIEKGALRIGHRIRTSHDGNSDVWILW</sequence>
<feature type="compositionally biased region" description="Basic and acidic residues" evidence="1">
    <location>
        <begin position="28"/>
        <end position="40"/>
    </location>
</feature>
<feature type="non-terminal residue" evidence="2">
    <location>
        <position position="1"/>
    </location>
</feature>
<feature type="compositionally biased region" description="Basic and acidic residues" evidence="1">
    <location>
        <begin position="55"/>
        <end position="72"/>
    </location>
</feature>
<dbReference type="EMBL" id="CAMXCT030000506">
    <property type="protein sequence ID" value="CAL4766998.1"/>
    <property type="molecule type" value="Genomic_DNA"/>
</dbReference>
<evidence type="ECO:0000313" key="3">
    <source>
        <dbReference type="EMBL" id="CAL1133061.1"/>
    </source>
</evidence>
<comment type="caution">
    <text evidence="2">The sequence shown here is derived from an EMBL/GenBank/DDBJ whole genome shotgun (WGS) entry which is preliminary data.</text>
</comment>
<proteinExistence type="predicted"/>
<feature type="compositionally biased region" description="Acidic residues" evidence="1">
    <location>
        <begin position="73"/>
        <end position="82"/>
    </location>
</feature>
<reference evidence="3" key="2">
    <citation type="submission" date="2024-04" db="EMBL/GenBank/DDBJ databases">
        <authorList>
            <person name="Chen Y."/>
            <person name="Shah S."/>
            <person name="Dougan E. K."/>
            <person name="Thang M."/>
            <person name="Chan C."/>
        </authorList>
    </citation>
    <scope>NUCLEOTIDE SEQUENCE [LARGE SCALE GENOMIC DNA]</scope>
</reference>
<gene>
    <name evidence="2" type="ORF">C1SCF055_LOCUS7623</name>
</gene>
<name>A0A9P1FKX1_9DINO</name>
<feature type="region of interest" description="Disordered" evidence="1">
    <location>
        <begin position="1"/>
        <end position="116"/>
    </location>
</feature>
<dbReference type="AlphaFoldDB" id="A0A9P1FKX1"/>
<evidence type="ECO:0000256" key="1">
    <source>
        <dbReference type="SAM" id="MobiDB-lite"/>
    </source>
</evidence>
<evidence type="ECO:0000313" key="5">
    <source>
        <dbReference type="Proteomes" id="UP001152797"/>
    </source>
</evidence>
<protein>
    <submittedName>
        <fullName evidence="4">PARP-type domain-containing protein</fullName>
    </submittedName>
</protein>
<dbReference type="OrthoDB" id="449151at2759"/>
<evidence type="ECO:0000313" key="2">
    <source>
        <dbReference type="EMBL" id="CAI3979686.1"/>
    </source>
</evidence>
<dbReference type="EMBL" id="CAMXCT020000506">
    <property type="protein sequence ID" value="CAL1133061.1"/>
    <property type="molecule type" value="Genomic_DNA"/>
</dbReference>
<feature type="compositionally biased region" description="Basic and acidic residues" evidence="1">
    <location>
        <begin position="105"/>
        <end position="116"/>
    </location>
</feature>
<accession>A0A9P1FKX1</accession>
<organism evidence="2">
    <name type="scientific">Cladocopium goreaui</name>
    <dbReference type="NCBI Taxonomy" id="2562237"/>
    <lineage>
        <taxon>Eukaryota</taxon>
        <taxon>Sar</taxon>
        <taxon>Alveolata</taxon>
        <taxon>Dinophyceae</taxon>
        <taxon>Suessiales</taxon>
        <taxon>Symbiodiniaceae</taxon>
        <taxon>Cladocopium</taxon>
    </lineage>
</organism>
<dbReference type="Proteomes" id="UP001152797">
    <property type="component" value="Unassembled WGS sequence"/>
</dbReference>